<keyword evidence="3" id="KW-0862">Zinc</keyword>
<evidence type="ECO:0000256" key="3">
    <source>
        <dbReference type="ARBA" id="ARBA00022833"/>
    </source>
</evidence>
<keyword evidence="7" id="KW-1185">Reference proteome</keyword>
<dbReference type="PANTHER" id="PTHR33337">
    <property type="entry name" value="GFA DOMAIN-CONTAINING PROTEIN"/>
    <property type="match status" value="1"/>
</dbReference>
<keyword evidence="4" id="KW-0456">Lyase</keyword>
<evidence type="ECO:0000256" key="4">
    <source>
        <dbReference type="ARBA" id="ARBA00023239"/>
    </source>
</evidence>
<comment type="similarity">
    <text evidence="1">Belongs to the Gfa family.</text>
</comment>
<evidence type="ECO:0000313" key="7">
    <source>
        <dbReference type="Proteomes" id="UP001498771"/>
    </source>
</evidence>
<name>A0ABR1F9X4_9ASCO</name>
<dbReference type="InterPro" id="IPR006913">
    <property type="entry name" value="CENP-V/GFA"/>
</dbReference>
<evidence type="ECO:0000256" key="1">
    <source>
        <dbReference type="ARBA" id="ARBA00005495"/>
    </source>
</evidence>
<dbReference type="SUPFAM" id="SSF51316">
    <property type="entry name" value="Mss4-like"/>
    <property type="match status" value="1"/>
</dbReference>
<dbReference type="InterPro" id="IPR011057">
    <property type="entry name" value="Mss4-like_sf"/>
</dbReference>
<sequence length="136" mass="14640">MTKYDGTCDCGNVKVTAEIADPTSGIICHCGECKIRYGPYNVVFAVPENDYKVVSGADSLKTWSYTGASGNPVPCSFCSNCGVNLFRKEATLPGLTVVIASTLVKGWESGELRPTQSLLTHRALPWISEVGTFKQL</sequence>
<dbReference type="GeneID" id="90039517"/>
<evidence type="ECO:0000256" key="2">
    <source>
        <dbReference type="ARBA" id="ARBA00022723"/>
    </source>
</evidence>
<dbReference type="EMBL" id="JBBJBU010000002">
    <property type="protein sequence ID" value="KAK7206645.1"/>
    <property type="molecule type" value="Genomic_DNA"/>
</dbReference>
<reference evidence="6 7" key="1">
    <citation type="submission" date="2024-03" db="EMBL/GenBank/DDBJ databases">
        <title>Genome-scale model development and genomic sequencing of the oleaginous clade Lipomyces.</title>
        <authorList>
            <consortium name="Lawrence Berkeley National Laboratory"/>
            <person name="Czajka J.J."/>
            <person name="Han Y."/>
            <person name="Kim J."/>
            <person name="Mondo S.J."/>
            <person name="Hofstad B.A."/>
            <person name="Robles A."/>
            <person name="Haridas S."/>
            <person name="Riley R."/>
            <person name="LaButti K."/>
            <person name="Pangilinan J."/>
            <person name="Andreopoulos W."/>
            <person name="Lipzen A."/>
            <person name="Yan J."/>
            <person name="Wang M."/>
            <person name="Ng V."/>
            <person name="Grigoriev I.V."/>
            <person name="Spatafora J.W."/>
            <person name="Magnuson J.K."/>
            <person name="Baker S.E."/>
            <person name="Pomraning K.R."/>
        </authorList>
    </citation>
    <scope>NUCLEOTIDE SEQUENCE [LARGE SCALE GENOMIC DNA]</scope>
    <source>
        <strain evidence="6 7">Phaff 52-87</strain>
    </source>
</reference>
<proteinExistence type="inferred from homology"/>
<feature type="domain" description="CENP-V/GFA" evidence="5">
    <location>
        <begin position="4"/>
        <end position="127"/>
    </location>
</feature>
<accession>A0ABR1F9X4</accession>
<dbReference type="Gene3D" id="3.90.1590.10">
    <property type="entry name" value="glutathione-dependent formaldehyde- activating enzyme (gfa)"/>
    <property type="match status" value="1"/>
</dbReference>
<dbReference type="PANTHER" id="PTHR33337:SF30">
    <property type="entry name" value="DUF636 DOMAIN PROTEIN (AFU_ORTHOLOGUE AFUA_1G03180)"/>
    <property type="match status" value="1"/>
</dbReference>
<protein>
    <submittedName>
        <fullName evidence="6">Mss4-like protein</fullName>
    </submittedName>
</protein>
<dbReference type="PROSITE" id="PS51891">
    <property type="entry name" value="CENP_V_GFA"/>
    <property type="match status" value="1"/>
</dbReference>
<evidence type="ECO:0000313" key="6">
    <source>
        <dbReference type="EMBL" id="KAK7206645.1"/>
    </source>
</evidence>
<dbReference type="Pfam" id="PF04828">
    <property type="entry name" value="GFA"/>
    <property type="match status" value="1"/>
</dbReference>
<evidence type="ECO:0000259" key="5">
    <source>
        <dbReference type="PROSITE" id="PS51891"/>
    </source>
</evidence>
<organism evidence="6 7">
    <name type="scientific">Myxozyma melibiosi</name>
    <dbReference type="NCBI Taxonomy" id="54550"/>
    <lineage>
        <taxon>Eukaryota</taxon>
        <taxon>Fungi</taxon>
        <taxon>Dikarya</taxon>
        <taxon>Ascomycota</taxon>
        <taxon>Saccharomycotina</taxon>
        <taxon>Lipomycetes</taxon>
        <taxon>Lipomycetales</taxon>
        <taxon>Lipomycetaceae</taxon>
        <taxon>Myxozyma</taxon>
    </lineage>
</organism>
<dbReference type="RefSeq" id="XP_064769678.1">
    <property type="nucleotide sequence ID" value="XM_064914005.1"/>
</dbReference>
<dbReference type="Proteomes" id="UP001498771">
    <property type="component" value="Unassembled WGS sequence"/>
</dbReference>
<gene>
    <name evidence="6" type="ORF">BZA70DRAFT_288115</name>
</gene>
<keyword evidence="2" id="KW-0479">Metal-binding</keyword>
<comment type="caution">
    <text evidence="6">The sequence shown here is derived from an EMBL/GenBank/DDBJ whole genome shotgun (WGS) entry which is preliminary data.</text>
</comment>